<feature type="region of interest" description="Disordered" evidence="1">
    <location>
        <begin position="28"/>
        <end position="57"/>
    </location>
</feature>
<organism evidence="3 4">
    <name type="scientific">Clonorchis sinensis</name>
    <name type="common">Chinese liver fluke</name>
    <dbReference type="NCBI Taxonomy" id="79923"/>
    <lineage>
        <taxon>Eukaryota</taxon>
        <taxon>Metazoa</taxon>
        <taxon>Spiralia</taxon>
        <taxon>Lophotrochozoa</taxon>
        <taxon>Platyhelminthes</taxon>
        <taxon>Trematoda</taxon>
        <taxon>Digenea</taxon>
        <taxon>Opisthorchiida</taxon>
        <taxon>Opisthorchiata</taxon>
        <taxon>Opisthorchiidae</taxon>
        <taxon>Clonorchis</taxon>
    </lineage>
</organism>
<evidence type="ECO:0000256" key="1">
    <source>
        <dbReference type="SAM" id="MobiDB-lite"/>
    </source>
</evidence>
<dbReference type="EMBL" id="NIRI02000042">
    <property type="protein sequence ID" value="KAG5447272.1"/>
    <property type="molecule type" value="Genomic_DNA"/>
</dbReference>
<keyword evidence="4" id="KW-1185">Reference proteome</keyword>
<feature type="signal peptide" evidence="2">
    <location>
        <begin position="1"/>
        <end position="25"/>
    </location>
</feature>
<sequence>SDKLSFAMKITHQFLVMLCSYLASSQQYGNSQYPSSQSYGNPQYSSSQQYGNSQYSQRSNEMLYSALSTGLQNQITKTEYIEQTLRDIHTIYEELETLCL</sequence>
<reference evidence="3 4" key="1">
    <citation type="journal article" date="2018" name="Biotechnol. Adv.">
        <title>Improved genomic resources and new bioinformatic workflow for the carcinogenic parasite Clonorchis sinensis: Biotechnological implications.</title>
        <authorList>
            <person name="Wang D."/>
            <person name="Korhonen P.K."/>
            <person name="Gasser R.B."/>
            <person name="Young N.D."/>
        </authorList>
    </citation>
    <scope>NUCLEOTIDE SEQUENCE [LARGE SCALE GENOMIC DNA]</scope>
    <source>
        <strain evidence="3">Cs-k2</strain>
    </source>
</reference>
<protein>
    <submittedName>
        <fullName evidence="3">Uncharacterized protein</fullName>
    </submittedName>
</protein>
<keyword evidence="2" id="KW-0732">Signal</keyword>
<evidence type="ECO:0000313" key="3">
    <source>
        <dbReference type="EMBL" id="KAG5447272.1"/>
    </source>
</evidence>
<gene>
    <name evidence="3" type="ORF">CSKR_113886</name>
</gene>
<feature type="non-terminal residue" evidence="3">
    <location>
        <position position="1"/>
    </location>
</feature>
<dbReference type="Proteomes" id="UP000286415">
    <property type="component" value="Unassembled WGS sequence"/>
</dbReference>
<dbReference type="AlphaFoldDB" id="A0A8T1MEG3"/>
<evidence type="ECO:0000256" key="2">
    <source>
        <dbReference type="SAM" id="SignalP"/>
    </source>
</evidence>
<accession>A0A8T1MEG3</accession>
<proteinExistence type="predicted"/>
<feature type="chain" id="PRO_5035716848" evidence="2">
    <location>
        <begin position="26"/>
        <end position="100"/>
    </location>
</feature>
<name>A0A8T1MEG3_CLOSI</name>
<evidence type="ECO:0000313" key="4">
    <source>
        <dbReference type="Proteomes" id="UP000286415"/>
    </source>
</evidence>
<reference evidence="3 4" key="2">
    <citation type="journal article" date="2021" name="Genomics">
        <title>High-quality reference genome for Clonorchis sinensis.</title>
        <authorList>
            <person name="Young N.D."/>
            <person name="Stroehlein A.J."/>
            <person name="Kinkar L."/>
            <person name="Wang T."/>
            <person name="Sohn W.M."/>
            <person name="Chang B.C.H."/>
            <person name="Kaur P."/>
            <person name="Weisz D."/>
            <person name="Dudchenko O."/>
            <person name="Aiden E.L."/>
            <person name="Korhonen P.K."/>
            <person name="Gasser R.B."/>
        </authorList>
    </citation>
    <scope>NUCLEOTIDE SEQUENCE [LARGE SCALE GENOMIC DNA]</scope>
    <source>
        <tissue evidence="3">Body</tissue>
    </source>
</reference>
<comment type="caution">
    <text evidence="3">The sequence shown here is derived from an EMBL/GenBank/DDBJ whole genome shotgun (WGS) entry which is preliminary data.</text>
</comment>